<keyword evidence="3 7" id="KW-0378">Hydrolase</keyword>
<dbReference type="GO" id="GO:0005524">
    <property type="term" value="F:ATP binding"/>
    <property type="evidence" value="ECO:0007669"/>
    <property type="project" value="UniProtKB-KW"/>
</dbReference>
<evidence type="ECO:0000256" key="5">
    <source>
        <dbReference type="ARBA" id="ARBA00022840"/>
    </source>
</evidence>
<dbReference type="InterPro" id="IPR014014">
    <property type="entry name" value="RNA_helicase_DEAD_Q_motif"/>
</dbReference>
<dbReference type="GO" id="GO:0016787">
    <property type="term" value="F:hydrolase activity"/>
    <property type="evidence" value="ECO:0007669"/>
    <property type="project" value="UniProtKB-KW"/>
</dbReference>
<dbReference type="KEGG" id="tpp:TPASS_0770"/>
<dbReference type="PATRIC" id="fig|455434.6.peg.759"/>
<dbReference type="PANTHER" id="PTHR47963">
    <property type="entry name" value="DEAD-BOX ATP-DEPENDENT RNA HELICASE 47, MITOCHONDRIAL"/>
    <property type="match status" value="1"/>
</dbReference>
<dbReference type="GO" id="GO:0003723">
    <property type="term" value="F:RNA binding"/>
    <property type="evidence" value="ECO:0007669"/>
    <property type="project" value="TreeGrafter"/>
</dbReference>
<dbReference type="Gene3D" id="3.30.70.330">
    <property type="match status" value="1"/>
</dbReference>
<protein>
    <recommendedName>
        <fullName evidence="1">RNA helicase</fullName>
        <ecNumber evidence="1">3.6.4.13</ecNumber>
    </recommendedName>
</protein>
<evidence type="ECO:0000256" key="2">
    <source>
        <dbReference type="ARBA" id="ARBA00022741"/>
    </source>
</evidence>
<feature type="domain" description="Helicase ATP-binding" evidence="9">
    <location>
        <begin position="78"/>
        <end position="248"/>
    </location>
</feature>
<gene>
    <name evidence="12" type="ordered locus">TPASS_0770</name>
</gene>
<feature type="short sequence motif" description="Q motif" evidence="6">
    <location>
        <begin position="46"/>
        <end position="74"/>
    </location>
</feature>
<dbReference type="EC" id="3.6.4.13" evidence="1"/>
<evidence type="ECO:0000313" key="12">
    <source>
        <dbReference type="EMBL" id="ACD71188.1"/>
    </source>
</evidence>
<dbReference type="RefSeq" id="WP_012460590.1">
    <property type="nucleotide sequence ID" value="NC_010741.1"/>
</dbReference>
<comment type="similarity">
    <text evidence="7">Belongs to the DEAD box helicase family.</text>
</comment>
<dbReference type="GO" id="GO:0003724">
    <property type="term" value="F:RNA helicase activity"/>
    <property type="evidence" value="ECO:0007669"/>
    <property type="project" value="UniProtKB-EC"/>
</dbReference>
<evidence type="ECO:0000259" key="10">
    <source>
        <dbReference type="PROSITE" id="PS51194"/>
    </source>
</evidence>
<dbReference type="InterPro" id="IPR011545">
    <property type="entry name" value="DEAD/DEAH_box_helicase_dom"/>
</dbReference>
<dbReference type="InterPro" id="IPR050547">
    <property type="entry name" value="DEAD_box_RNA_helicases"/>
</dbReference>
<dbReference type="PANTHER" id="PTHR47963:SF8">
    <property type="entry name" value="ATP-DEPENDENT RNA HELICASE DEAD"/>
    <property type="match status" value="1"/>
</dbReference>
<feature type="compositionally biased region" description="Basic and acidic residues" evidence="8">
    <location>
        <begin position="634"/>
        <end position="649"/>
    </location>
</feature>
<evidence type="ECO:0000256" key="3">
    <source>
        <dbReference type="ARBA" id="ARBA00022801"/>
    </source>
</evidence>
<dbReference type="Pfam" id="PF00271">
    <property type="entry name" value="Helicase_C"/>
    <property type="match status" value="1"/>
</dbReference>
<accession>A0A0H3BJL8</accession>
<evidence type="ECO:0000256" key="4">
    <source>
        <dbReference type="ARBA" id="ARBA00022806"/>
    </source>
</evidence>
<dbReference type="PROSITE" id="PS00039">
    <property type="entry name" value="DEAD_ATP_HELICASE"/>
    <property type="match status" value="1"/>
</dbReference>
<organism evidence="12 13">
    <name type="scientific">Treponema pallidum subsp. pallidum (strain SS14)</name>
    <dbReference type="NCBI Taxonomy" id="455434"/>
    <lineage>
        <taxon>Bacteria</taxon>
        <taxon>Pseudomonadati</taxon>
        <taxon>Spirochaetota</taxon>
        <taxon>Spirochaetia</taxon>
        <taxon>Spirochaetales</taxon>
        <taxon>Treponemataceae</taxon>
        <taxon>Treponema</taxon>
    </lineage>
</organism>
<dbReference type="Gene3D" id="3.40.50.300">
    <property type="entry name" value="P-loop containing nucleotide triphosphate hydrolases"/>
    <property type="match status" value="2"/>
</dbReference>
<evidence type="ECO:0000259" key="9">
    <source>
        <dbReference type="PROSITE" id="PS51192"/>
    </source>
</evidence>
<evidence type="ECO:0000256" key="8">
    <source>
        <dbReference type="SAM" id="MobiDB-lite"/>
    </source>
</evidence>
<keyword evidence="5 7" id="KW-0067">ATP-binding</keyword>
<evidence type="ECO:0000256" key="6">
    <source>
        <dbReference type="PROSITE-ProRule" id="PRU00552"/>
    </source>
</evidence>
<dbReference type="SUPFAM" id="SSF52540">
    <property type="entry name" value="P-loop containing nucleoside triphosphate hydrolases"/>
    <property type="match status" value="1"/>
</dbReference>
<proteinExistence type="inferred from homology"/>
<dbReference type="PROSITE" id="PS51195">
    <property type="entry name" value="Q_MOTIF"/>
    <property type="match status" value="1"/>
</dbReference>
<dbReference type="InterPro" id="IPR012677">
    <property type="entry name" value="Nucleotide-bd_a/b_plait_sf"/>
</dbReference>
<dbReference type="InterPro" id="IPR014001">
    <property type="entry name" value="Helicase_ATP-bd"/>
</dbReference>
<dbReference type="CDD" id="cd18787">
    <property type="entry name" value="SF2_C_DEAD"/>
    <property type="match status" value="1"/>
</dbReference>
<reference evidence="12 13" key="1">
    <citation type="journal article" date="2008" name="BMC Microbiol.">
        <title>Complete genome sequence of Treponema pallidum ssp. pallidum strain SS14 determined with oligonucleotide arrays.</title>
        <authorList>
            <person name="Matejkova P."/>
            <person name="Strouhal M."/>
            <person name="Smajs D."/>
            <person name="Norris S.J."/>
            <person name="Palzkill T."/>
            <person name="Petrosino J.F."/>
            <person name="Sodergren E."/>
            <person name="Norton J.E."/>
            <person name="Singh J."/>
            <person name="Richmond T.A."/>
            <person name="Molla M.N."/>
            <person name="Albert T.J."/>
            <person name="Weinstock G.M."/>
        </authorList>
    </citation>
    <scope>NUCLEOTIDE SEQUENCE [LARGE SCALE GENOMIC DNA]</scope>
    <source>
        <strain evidence="12 13">SS14</strain>
    </source>
</reference>
<feature type="domain" description="DEAD-box RNA helicase Q" evidence="11">
    <location>
        <begin position="46"/>
        <end position="74"/>
    </location>
</feature>
<dbReference type="SMART" id="SM00487">
    <property type="entry name" value="DEXDc"/>
    <property type="match status" value="1"/>
</dbReference>
<dbReference type="AlphaFoldDB" id="A0A0H3BJL8"/>
<dbReference type="InterPro" id="IPR005580">
    <property type="entry name" value="DbpA/CsdA_RNA-bd_dom"/>
</dbReference>
<dbReference type="Pfam" id="PF03880">
    <property type="entry name" value="DbpA"/>
    <property type="match status" value="1"/>
</dbReference>
<keyword evidence="2 7" id="KW-0547">Nucleotide-binding</keyword>
<sequence>MQGAWLGAHRERAPRALERYGVQRSLCVFVSTRKFHFLLHFPSMGVSFEELGLNEQSLAAVRLKGFRCPTPIQAAAIPRLLAGDANIIAKARTGTGKTAAFGLPLIQELGSPCEHPGALVLVPTRELAAQVASELSSLRIQKIPRIHTVYGGVSIAEQLRNLEQGGEIIVGTTGRVIDHIERGSLELSYLRYFILDEADEMLNMGFVEDIESIFSHANKDARVLMFSATMPRQILSIASTFMGSYEVVEEVTPEEARPLIEQFMWVVRDADKIEALVRLIDVSDNFYGLVFCQTKADADTVAKSLDERHYHVAALHGDIPQSQREKILERFRTKRARILVATDVAARGIDIEGITHVVNYSIPHDSATYTHRVGRTGRAGSQGIAISFVRPHETRRMEYLSKHCNGELKASTVPLVEHILTQKEGRIFSSLKTHLCQLLSEGVHGTFTRFAQRLLQEDLKARVAEALGTSADVPQEPNVSLVAALLQIHYGTALDPRQYRDIKTITPETARARPHDAEKAYVRIEYGKKSYLTRKRVVQFICALVKIPGHLVDRVDITERCAFARIPRRAAEEAVRLSKKRKDLPRVSFVGHASRLRNTATPAEKSTYPRRLPSGEGLREQISRRTSSSKKASGKPEDSLPPPQEHRLD</sequence>
<dbReference type="PROSITE" id="PS51192">
    <property type="entry name" value="HELICASE_ATP_BIND_1"/>
    <property type="match status" value="1"/>
</dbReference>
<evidence type="ECO:0000259" key="11">
    <source>
        <dbReference type="PROSITE" id="PS51195"/>
    </source>
</evidence>
<dbReference type="Pfam" id="PF00270">
    <property type="entry name" value="DEAD"/>
    <property type="match status" value="1"/>
</dbReference>
<feature type="domain" description="Helicase C-terminal" evidence="10">
    <location>
        <begin position="272"/>
        <end position="421"/>
    </location>
</feature>
<dbReference type="InterPro" id="IPR044742">
    <property type="entry name" value="DEAD/DEAH_RhlB"/>
</dbReference>
<dbReference type="InterPro" id="IPR027417">
    <property type="entry name" value="P-loop_NTPase"/>
</dbReference>
<dbReference type="InterPro" id="IPR001650">
    <property type="entry name" value="Helicase_C-like"/>
</dbReference>
<keyword evidence="4 7" id="KW-0347">Helicase</keyword>
<evidence type="ECO:0000256" key="7">
    <source>
        <dbReference type="RuleBase" id="RU000492"/>
    </source>
</evidence>
<dbReference type="SMART" id="SM00490">
    <property type="entry name" value="HELICc"/>
    <property type="match status" value="1"/>
</dbReference>
<evidence type="ECO:0000256" key="1">
    <source>
        <dbReference type="ARBA" id="ARBA00012552"/>
    </source>
</evidence>
<dbReference type="EMBL" id="CP000805">
    <property type="protein sequence ID" value="ACD71188.1"/>
    <property type="molecule type" value="Genomic_DNA"/>
</dbReference>
<dbReference type="Proteomes" id="UP000001202">
    <property type="component" value="Chromosome"/>
</dbReference>
<dbReference type="PROSITE" id="PS51194">
    <property type="entry name" value="HELICASE_CTER"/>
    <property type="match status" value="1"/>
</dbReference>
<name>A0A0H3BJL8_TREPS</name>
<evidence type="ECO:0000313" key="13">
    <source>
        <dbReference type="Proteomes" id="UP000001202"/>
    </source>
</evidence>
<dbReference type="InterPro" id="IPR000629">
    <property type="entry name" value="RNA-helicase_DEAD-box_CS"/>
</dbReference>
<dbReference type="CDD" id="cd00268">
    <property type="entry name" value="DEADc"/>
    <property type="match status" value="1"/>
</dbReference>
<feature type="region of interest" description="Disordered" evidence="8">
    <location>
        <begin position="595"/>
        <end position="649"/>
    </location>
</feature>